<dbReference type="AlphaFoldDB" id="A0A0G0L7X8"/>
<dbReference type="Gene3D" id="2.160.20.80">
    <property type="entry name" value="E3 ubiquitin-protein ligase SopA"/>
    <property type="match status" value="1"/>
</dbReference>
<evidence type="ECO:0000313" key="2">
    <source>
        <dbReference type="Proteomes" id="UP000033934"/>
    </source>
</evidence>
<accession>A0A0G0L7X8</accession>
<reference evidence="1 2" key="1">
    <citation type="journal article" date="2015" name="Nature">
        <title>rRNA introns, odd ribosomes, and small enigmatic genomes across a large radiation of phyla.</title>
        <authorList>
            <person name="Brown C.T."/>
            <person name="Hug L.A."/>
            <person name="Thomas B.C."/>
            <person name="Sharon I."/>
            <person name="Castelle C.J."/>
            <person name="Singh A."/>
            <person name="Wilkins M.J."/>
            <person name="Williams K.H."/>
            <person name="Banfield J.F."/>
        </authorList>
    </citation>
    <scope>NUCLEOTIDE SEQUENCE [LARGE SCALE GENOMIC DNA]</scope>
</reference>
<comment type="caution">
    <text evidence="1">The sequence shown here is derived from an EMBL/GenBank/DDBJ whole genome shotgun (WGS) entry which is preliminary data.</text>
</comment>
<proteinExistence type="predicted"/>
<dbReference type="InterPro" id="IPR001646">
    <property type="entry name" value="5peptide_repeat"/>
</dbReference>
<gene>
    <name evidence="1" type="ORF">UT11_C0040G0005</name>
</gene>
<evidence type="ECO:0000313" key="1">
    <source>
        <dbReference type="EMBL" id="KKQ88088.1"/>
    </source>
</evidence>
<sequence length="133" mass="14949">MKGDTNLTREETIERLKSLGYPIVLNENGYLVCTGYNFSNQDLRDLNFGGCDLGVADFSGADLRGTNFTGAYLRQATFSDTKLEGSCFLYTNLWLVHVRANSPEEADIDAWIMKMIRSILRFPRKISGLDHGD</sequence>
<organism evidence="1 2">
    <name type="scientific">Berkelbacteria bacterium GW2011_GWA2_38_9</name>
    <dbReference type="NCBI Taxonomy" id="1618334"/>
    <lineage>
        <taxon>Bacteria</taxon>
        <taxon>Candidatus Berkelbacteria</taxon>
    </lineage>
</organism>
<evidence type="ECO:0008006" key="3">
    <source>
        <dbReference type="Google" id="ProtNLM"/>
    </source>
</evidence>
<dbReference type="EMBL" id="LBVO01000040">
    <property type="protein sequence ID" value="KKQ88088.1"/>
    <property type="molecule type" value="Genomic_DNA"/>
</dbReference>
<dbReference type="SUPFAM" id="SSF141571">
    <property type="entry name" value="Pentapeptide repeat-like"/>
    <property type="match status" value="1"/>
</dbReference>
<dbReference type="Proteomes" id="UP000033934">
    <property type="component" value="Unassembled WGS sequence"/>
</dbReference>
<dbReference type="Pfam" id="PF00805">
    <property type="entry name" value="Pentapeptide"/>
    <property type="match status" value="1"/>
</dbReference>
<name>A0A0G0L7X8_9BACT</name>
<protein>
    <recommendedName>
        <fullName evidence="3">Pentapeptide repeat protein</fullName>
    </recommendedName>
</protein>